<evidence type="ECO:0000256" key="2">
    <source>
        <dbReference type="ARBA" id="ARBA00022679"/>
    </source>
</evidence>
<comment type="catalytic activity">
    <reaction evidence="8">
        <text>Mo-molybdopterin + GTP + H(+) = Mo-molybdopterin guanine dinucleotide + diphosphate</text>
        <dbReference type="Rhea" id="RHEA:34243"/>
        <dbReference type="ChEBI" id="CHEBI:15378"/>
        <dbReference type="ChEBI" id="CHEBI:33019"/>
        <dbReference type="ChEBI" id="CHEBI:37565"/>
        <dbReference type="ChEBI" id="CHEBI:71302"/>
        <dbReference type="ChEBI" id="CHEBI:71310"/>
        <dbReference type="EC" id="2.7.7.77"/>
    </reaction>
</comment>
<evidence type="ECO:0000259" key="9">
    <source>
        <dbReference type="Pfam" id="PF12804"/>
    </source>
</evidence>
<dbReference type="EC" id="2.7.7.77" evidence="8"/>
<dbReference type="Proteomes" id="UP000091926">
    <property type="component" value="Chromosome"/>
</dbReference>
<feature type="binding site" evidence="8">
    <location>
        <begin position="11"/>
        <end position="13"/>
    </location>
    <ligand>
        <name>GTP</name>
        <dbReference type="ChEBI" id="CHEBI:37565"/>
    </ligand>
</feature>
<dbReference type="PANTHER" id="PTHR19136:SF81">
    <property type="entry name" value="MOLYBDENUM COFACTOR GUANYLYLTRANSFERASE"/>
    <property type="match status" value="1"/>
</dbReference>
<comment type="domain">
    <text evidence="8">The N-terminal domain determines nucleotide recognition and specific binding, while the C-terminal domain determines the specific binding to the target protein.</text>
</comment>
<evidence type="ECO:0000256" key="5">
    <source>
        <dbReference type="ARBA" id="ARBA00022842"/>
    </source>
</evidence>
<dbReference type="GO" id="GO:0005737">
    <property type="term" value="C:cytoplasm"/>
    <property type="evidence" value="ECO:0007669"/>
    <property type="project" value="UniProtKB-SubCell"/>
</dbReference>
<dbReference type="RefSeq" id="WP_066662478.1">
    <property type="nucleotide sequence ID" value="NZ_CBCSCL010000007.1"/>
</dbReference>
<dbReference type="InterPro" id="IPR025877">
    <property type="entry name" value="MobA-like_NTP_Trfase"/>
</dbReference>
<organism evidence="10 11">
    <name type="scientific">Bordetella flabilis</name>
    <dbReference type="NCBI Taxonomy" id="463014"/>
    <lineage>
        <taxon>Bacteria</taxon>
        <taxon>Pseudomonadati</taxon>
        <taxon>Pseudomonadota</taxon>
        <taxon>Betaproteobacteria</taxon>
        <taxon>Burkholderiales</taxon>
        <taxon>Alcaligenaceae</taxon>
        <taxon>Bordetella</taxon>
    </lineage>
</organism>
<dbReference type="CDD" id="cd02503">
    <property type="entry name" value="MobA"/>
    <property type="match status" value="1"/>
</dbReference>
<comment type="caution">
    <text evidence="8">Lacks conserved residue(s) required for the propagation of feature annotation.</text>
</comment>
<comment type="function">
    <text evidence="8">Transfers a GMP moiety from GTP to Mo-molybdopterin (Mo-MPT) cofactor (Moco or molybdenum cofactor) to form Mo-molybdopterin guanine dinucleotide (Mo-MGD) cofactor.</text>
</comment>
<feature type="binding site" evidence="8">
    <location>
        <position position="101"/>
    </location>
    <ligand>
        <name>GTP</name>
        <dbReference type="ChEBI" id="CHEBI:37565"/>
    </ligand>
</feature>
<dbReference type="GO" id="GO:1902758">
    <property type="term" value="P:bis(molybdopterin guanine dinucleotide)molybdenum biosynthetic process"/>
    <property type="evidence" value="ECO:0007669"/>
    <property type="project" value="TreeGrafter"/>
</dbReference>
<evidence type="ECO:0000313" key="11">
    <source>
        <dbReference type="Proteomes" id="UP000091926"/>
    </source>
</evidence>
<evidence type="ECO:0000256" key="6">
    <source>
        <dbReference type="ARBA" id="ARBA00023134"/>
    </source>
</evidence>
<comment type="similarity">
    <text evidence="8">Belongs to the MobA family.</text>
</comment>
<keyword evidence="11" id="KW-1185">Reference proteome</keyword>
<dbReference type="Pfam" id="PF12804">
    <property type="entry name" value="NTP_transf_3"/>
    <property type="match status" value="1"/>
</dbReference>
<keyword evidence="5 8" id="KW-0460">Magnesium</keyword>
<dbReference type="Gene3D" id="3.90.550.10">
    <property type="entry name" value="Spore Coat Polysaccharide Biosynthesis Protein SpsA, Chain A"/>
    <property type="match status" value="1"/>
</dbReference>
<feature type="binding site" evidence="8">
    <location>
        <position position="101"/>
    </location>
    <ligand>
        <name>Mg(2+)</name>
        <dbReference type="ChEBI" id="CHEBI:18420"/>
    </ligand>
</feature>
<reference evidence="10 11" key="1">
    <citation type="submission" date="2016-06" db="EMBL/GenBank/DDBJ databases">
        <title>Complete genome sequences of Bordetella bronchialis and Bordetella flabilis.</title>
        <authorList>
            <person name="LiPuma J.J."/>
            <person name="Spilker T."/>
        </authorList>
    </citation>
    <scope>NUCLEOTIDE SEQUENCE [LARGE SCALE GENOMIC DNA]</scope>
    <source>
        <strain evidence="10 11">AU10664</strain>
    </source>
</reference>
<dbReference type="GO" id="GO:0061603">
    <property type="term" value="F:molybdenum cofactor guanylyltransferase activity"/>
    <property type="evidence" value="ECO:0007669"/>
    <property type="project" value="UniProtKB-EC"/>
</dbReference>
<dbReference type="SUPFAM" id="SSF53448">
    <property type="entry name" value="Nucleotide-diphospho-sugar transferases"/>
    <property type="match status" value="1"/>
</dbReference>
<dbReference type="NCBIfam" id="TIGR02665">
    <property type="entry name" value="molyb_mobA"/>
    <property type="match status" value="1"/>
</dbReference>
<feature type="binding site" evidence="8">
    <location>
        <position position="24"/>
    </location>
    <ligand>
        <name>GTP</name>
        <dbReference type="ChEBI" id="CHEBI:37565"/>
    </ligand>
</feature>
<keyword evidence="3 8" id="KW-0479">Metal-binding</keyword>
<dbReference type="GO" id="GO:0005525">
    <property type="term" value="F:GTP binding"/>
    <property type="evidence" value="ECO:0007669"/>
    <property type="project" value="UniProtKB-UniRule"/>
</dbReference>
<dbReference type="GO" id="GO:0046872">
    <property type="term" value="F:metal ion binding"/>
    <property type="evidence" value="ECO:0007669"/>
    <property type="project" value="UniProtKB-KW"/>
</dbReference>
<keyword evidence="10" id="KW-0548">Nucleotidyltransferase</keyword>
<comment type="cofactor">
    <cofactor evidence="8">
        <name>Mg(2+)</name>
        <dbReference type="ChEBI" id="CHEBI:18420"/>
    </cofactor>
</comment>
<feature type="domain" description="MobA-like NTP transferase" evidence="9">
    <location>
        <begin position="8"/>
        <end position="163"/>
    </location>
</feature>
<sequence length="204" mass="21946">METSQIAGLILAGGRGSRMDEADKGFALLNGRPMVEHVASRFRPQVSALLISANRNLERYADYGQVVTDDPAHGTWQGPLAGVAAGLEASQHPWLATAPCDVPFVPQSLVARLAHALASPSAGPRVAVACTGGRRQPVCMLLSRDLLPDLLKYLDEGGRKVDTWQSRVGCVEVAFDDQADAFMNVNTTGELSRASRYDSQWLKS</sequence>
<evidence type="ECO:0000256" key="4">
    <source>
        <dbReference type="ARBA" id="ARBA00022741"/>
    </source>
</evidence>
<keyword evidence="1 8" id="KW-0963">Cytoplasm</keyword>
<gene>
    <name evidence="8" type="primary">mobA</name>
    <name evidence="10" type="ORF">BAU07_21945</name>
</gene>
<dbReference type="OrthoDB" id="9788394at2"/>
<dbReference type="PANTHER" id="PTHR19136">
    <property type="entry name" value="MOLYBDENUM COFACTOR GUANYLYLTRANSFERASE"/>
    <property type="match status" value="1"/>
</dbReference>
<keyword evidence="7 8" id="KW-0501">Molybdenum cofactor biosynthesis</keyword>
<evidence type="ECO:0000256" key="8">
    <source>
        <dbReference type="HAMAP-Rule" id="MF_00316"/>
    </source>
</evidence>
<evidence type="ECO:0000256" key="7">
    <source>
        <dbReference type="ARBA" id="ARBA00023150"/>
    </source>
</evidence>
<evidence type="ECO:0000313" key="10">
    <source>
        <dbReference type="EMBL" id="ANN79428.1"/>
    </source>
</evidence>
<evidence type="ECO:0000256" key="1">
    <source>
        <dbReference type="ARBA" id="ARBA00022490"/>
    </source>
</evidence>
<feature type="binding site" evidence="8">
    <location>
        <position position="70"/>
    </location>
    <ligand>
        <name>GTP</name>
        <dbReference type="ChEBI" id="CHEBI:37565"/>
    </ligand>
</feature>
<comment type="subcellular location">
    <subcellularLocation>
        <location evidence="8">Cytoplasm</location>
    </subcellularLocation>
</comment>
<comment type="subunit">
    <text evidence="8">Monomer.</text>
</comment>
<dbReference type="InterPro" id="IPR013482">
    <property type="entry name" value="Molybde_CF_guanTrfase"/>
</dbReference>
<dbReference type="InterPro" id="IPR029044">
    <property type="entry name" value="Nucleotide-diphossugar_trans"/>
</dbReference>
<dbReference type="AlphaFoldDB" id="A0A193GIL1"/>
<dbReference type="KEGG" id="bfz:BAU07_21945"/>
<protein>
    <recommendedName>
        <fullName evidence="8">Molybdenum cofactor guanylyltransferase</fullName>
        <shortName evidence="8">MoCo guanylyltransferase</shortName>
        <ecNumber evidence="8">2.7.7.77</ecNumber>
    </recommendedName>
    <alternativeName>
        <fullName evidence="8">GTP:molybdopterin guanylyltransferase</fullName>
    </alternativeName>
    <alternativeName>
        <fullName evidence="8">Mo-MPT guanylyltransferase</fullName>
    </alternativeName>
    <alternativeName>
        <fullName evidence="8">Molybdopterin guanylyltransferase</fullName>
    </alternativeName>
    <alternativeName>
        <fullName evidence="8">Molybdopterin-guanine dinucleotide synthase</fullName>
        <shortName evidence="8">MGD synthase</shortName>
    </alternativeName>
</protein>
<keyword evidence="6 8" id="KW-0342">GTP-binding</keyword>
<dbReference type="HAMAP" id="MF_00316">
    <property type="entry name" value="MobA"/>
    <property type="match status" value="1"/>
</dbReference>
<keyword evidence="4 8" id="KW-0547">Nucleotide-binding</keyword>
<proteinExistence type="inferred from homology"/>
<dbReference type="STRING" id="463014.BAU07_21945"/>
<accession>A0A193GIL1</accession>
<keyword evidence="2 8" id="KW-0808">Transferase</keyword>
<dbReference type="EMBL" id="CP016172">
    <property type="protein sequence ID" value="ANN79428.1"/>
    <property type="molecule type" value="Genomic_DNA"/>
</dbReference>
<name>A0A193GIL1_9BORD</name>
<evidence type="ECO:0000256" key="3">
    <source>
        <dbReference type="ARBA" id="ARBA00022723"/>
    </source>
</evidence>